<name>A0ABD1WAV3_9LAMI</name>
<keyword evidence="1" id="KW-0812">Transmembrane</keyword>
<organism evidence="2 3">
    <name type="scientific">Forsythia ovata</name>
    <dbReference type="NCBI Taxonomy" id="205694"/>
    <lineage>
        <taxon>Eukaryota</taxon>
        <taxon>Viridiplantae</taxon>
        <taxon>Streptophyta</taxon>
        <taxon>Embryophyta</taxon>
        <taxon>Tracheophyta</taxon>
        <taxon>Spermatophyta</taxon>
        <taxon>Magnoliopsida</taxon>
        <taxon>eudicotyledons</taxon>
        <taxon>Gunneridae</taxon>
        <taxon>Pentapetalae</taxon>
        <taxon>asterids</taxon>
        <taxon>lamiids</taxon>
        <taxon>Lamiales</taxon>
        <taxon>Oleaceae</taxon>
        <taxon>Forsythieae</taxon>
        <taxon>Forsythia</taxon>
    </lineage>
</organism>
<sequence length="199" mass="23474">MREILIFVDVHYLSIVLDQNPCRHLVFDDESEESGFMDMEFFYISFTVSYVSIVLCIATVLYINPHWRRAWFHLIEGLYNNPIFRLTLRYKVPKNWNCHFTQVQQLTLANPCGSRELKQSKPNTRLTQVNLKIEERVALLHLNENINLWVDYETKVGCCHWQGVQCSNTTDRVPILLQELSLVETCKCEMKVFKQNIAE</sequence>
<reference evidence="3" key="1">
    <citation type="submission" date="2024-07" db="EMBL/GenBank/DDBJ databases">
        <title>Two chromosome-level genome assemblies of Korean endemic species Abeliophyllum distichum and Forsythia ovata (Oleaceae).</title>
        <authorList>
            <person name="Jang H."/>
        </authorList>
    </citation>
    <scope>NUCLEOTIDE SEQUENCE [LARGE SCALE GENOMIC DNA]</scope>
</reference>
<comment type="caution">
    <text evidence="2">The sequence shown here is derived from an EMBL/GenBank/DDBJ whole genome shotgun (WGS) entry which is preliminary data.</text>
</comment>
<keyword evidence="1" id="KW-1133">Transmembrane helix</keyword>
<proteinExistence type="predicted"/>
<protein>
    <recommendedName>
        <fullName evidence="4">Leucine-rich repeat-containing N-terminal plant-type domain-containing protein</fullName>
    </recommendedName>
</protein>
<evidence type="ECO:0008006" key="4">
    <source>
        <dbReference type="Google" id="ProtNLM"/>
    </source>
</evidence>
<gene>
    <name evidence="2" type="ORF">Fot_15131</name>
</gene>
<evidence type="ECO:0000313" key="2">
    <source>
        <dbReference type="EMBL" id="KAL2545898.1"/>
    </source>
</evidence>
<evidence type="ECO:0000256" key="1">
    <source>
        <dbReference type="SAM" id="Phobius"/>
    </source>
</evidence>
<dbReference type="EMBL" id="JBFOLJ010000004">
    <property type="protein sequence ID" value="KAL2545898.1"/>
    <property type="molecule type" value="Genomic_DNA"/>
</dbReference>
<dbReference type="Proteomes" id="UP001604277">
    <property type="component" value="Unassembled WGS sequence"/>
</dbReference>
<keyword evidence="1" id="KW-0472">Membrane</keyword>
<evidence type="ECO:0000313" key="3">
    <source>
        <dbReference type="Proteomes" id="UP001604277"/>
    </source>
</evidence>
<keyword evidence="3" id="KW-1185">Reference proteome</keyword>
<accession>A0ABD1WAV3</accession>
<dbReference type="AlphaFoldDB" id="A0ABD1WAV3"/>
<feature type="transmembrane region" description="Helical" evidence="1">
    <location>
        <begin position="41"/>
        <end position="63"/>
    </location>
</feature>